<evidence type="ECO:0000313" key="2">
    <source>
        <dbReference type="EMBL" id="MCO1658599.1"/>
    </source>
</evidence>
<protein>
    <submittedName>
        <fullName evidence="2">DUF3558 family protein</fullName>
    </submittedName>
</protein>
<keyword evidence="1" id="KW-0732">Signal</keyword>
<dbReference type="InterPro" id="IPR024520">
    <property type="entry name" value="DUF3558"/>
</dbReference>
<dbReference type="Pfam" id="PF12079">
    <property type="entry name" value="DUF3558"/>
    <property type="match status" value="1"/>
</dbReference>
<comment type="caution">
    <text evidence="2">The sequence shown here is derived from an EMBL/GenBank/DDBJ whole genome shotgun (WGS) entry which is preliminary data.</text>
</comment>
<dbReference type="Proteomes" id="UP001165283">
    <property type="component" value="Unassembled WGS sequence"/>
</dbReference>
<keyword evidence="3" id="KW-1185">Reference proteome</keyword>
<reference evidence="2" key="1">
    <citation type="submission" date="2021-04" db="EMBL/GenBank/DDBJ databases">
        <title>Pseudonocardia sp. nov., isolated from sandy soil of mangrove forest.</title>
        <authorList>
            <person name="Zan Z."/>
            <person name="Huang R."/>
            <person name="Liu W."/>
        </authorList>
    </citation>
    <scope>NUCLEOTIDE SEQUENCE</scope>
    <source>
        <strain evidence="2">S2-4</strain>
    </source>
</reference>
<evidence type="ECO:0000313" key="3">
    <source>
        <dbReference type="Proteomes" id="UP001165283"/>
    </source>
</evidence>
<dbReference type="EMBL" id="JAGSOV010000056">
    <property type="protein sequence ID" value="MCO1658599.1"/>
    <property type="molecule type" value="Genomic_DNA"/>
</dbReference>
<name>A0ABT1A6G2_9PSEU</name>
<dbReference type="PROSITE" id="PS51257">
    <property type="entry name" value="PROKAR_LIPOPROTEIN"/>
    <property type="match status" value="1"/>
</dbReference>
<feature type="chain" id="PRO_5047410802" evidence="1">
    <location>
        <begin position="29"/>
        <end position="184"/>
    </location>
</feature>
<proteinExistence type="predicted"/>
<sequence>MRSTLSRVFVPVALAALLLAGCSSTVTGSAAPEGGGPSVPGDLAEAQQQAEDIIEGGAPQESLDVCALLPAAEVEALLGPGVTGVPNDGINGNVCAWENPDTYNSVTLEIGRPGTAAGGQLPPWDATVGEERSLGDGMREGPGGGVQFVAGDRDCFLQVVTEDLGGSEDEATAIELAQQVRGTL</sequence>
<gene>
    <name evidence="2" type="ORF">KDL28_26390</name>
</gene>
<evidence type="ECO:0000256" key="1">
    <source>
        <dbReference type="SAM" id="SignalP"/>
    </source>
</evidence>
<dbReference type="RefSeq" id="WP_252442731.1">
    <property type="nucleotide sequence ID" value="NZ_JAGSOV010000056.1"/>
</dbReference>
<feature type="signal peptide" evidence="1">
    <location>
        <begin position="1"/>
        <end position="28"/>
    </location>
</feature>
<organism evidence="2 3">
    <name type="scientific">Pseudonocardia humida</name>
    <dbReference type="NCBI Taxonomy" id="2800819"/>
    <lineage>
        <taxon>Bacteria</taxon>
        <taxon>Bacillati</taxon>
        <taxon>Actinomycetota</taxon>
        <taxon>Actinomycetes</taxon>
        <taxon>Pseudonocardiales</taxon>
        <taxon>Pseudonocardiaceae</taxon>
        <taxon>Pseudonocardia</taxon>
    </lineage>
</organism>
<accession>A0ABT1A6G2</accession>